<comment type="caution">
    <text evidence="8">The sequence shown here is derived from an EMBL/GenBank/DDBJ whole genome shotgun (WGS) entry which is preliminary data.</text>
</comment>
<dbReference type="GO" id="GO:0003684">
    <property type="term" value="F:damaged DNA binding"/>
    <property type="evidence" value="ECO:0000318"/>
    <property type="project" value="GO_Central"/>
</dbReference>
<dbReference type="InterPro" id="IPR003871">
    <property type="entry name" value="RFA1B/D_OB_1st"/>
</dbReference>
<feature type="domain" description="Replication factor A C-terminal" evidence="7">
    <location>
        <begin position="346"/>
        <end position="445"/>
    </location>
</feature>
<comment type="similarity">
    <text evidence="1">Belongs to the replication factor A protein 1 family.</text>
</comment>
<dbReference type="Gene3D" id="2.40.50.140">
    <property type="entry name" value="Nucleic acid-binding proteins"/>
    <property type="match status" value="3"/>
</dbReference>
<evidence type="ECO:0000259" key="7">
    <source>
        <dbReference type="Pfam" id="PF08646"/>
    </source>
</evidence>
<dbReference type="InterPro" id="IPR012340">
    <property type="entry name" value="NA-bd_OB-fold"/>
</dbReference>
<gene>
    <name evidence="8" type="ORF">LSAT_V11C400198920</name>
</gene>
<keyword evidence="2" id="KW-0479">Metal-binding</keyword>
<accession>A0A9R1VTU0</accession>
<keyword evidence="5" id="KW-0238">DNA-binding</keyword>
<evidence type="ECO:0000313" key="8">
    <source>
        <dbReference type="EMBL" id="KAJ0211158.1"/>
    </source>
</evidence>
<evidence type="ECO:0000256" key="5">
    <source>
        <dbReference type="ARBA" id="ARBA00023125"/>
    </source>
</evidence>
<dbReference type="GO" id="GO:0006289">
    <property type="term" value="P:nucleotide-excision repair"/>
    <property type="evidence" value="ECO:0000318"/>
    <property type="project" value="GO_Central"/>
</dbReference>
<dbReference type="Pfam" id="PF02721">
    <property type="entry name" value="DUF223"/>
    <property type="match status" value="1"/>
</dbReference>
<evidence type="ECO:0000259" key="6">
    <source>
        <dbReference type="Pfam" id="PF02721"/>
    </source>
</evidence>
<protein>
    <recommendedName>
        <fullName evidence="10">Replication factor A C-terminal domain-containing protein</fullName>
    </recommendedName>
</protein>
<dbReference type="GO" id="GO:0051321">
    <property type="term" value="P:meiotic cell cycle"/>
    <property type="evidence" value="ECO:0000318"/>
    <property type="project" value="GO_Central"/>
</dbReference>
<dbReference type="GO" id="GO:0043047">
    <property type="term" value="F:single-stranded telomeric DNA binding"/>
    <property type="evidence" value="ECO:0000318"/>
    <property type="project" value="GO_Central"/>
</dbReference>
<evidence type="ECO:0000256" key="3">
    <source>
        <dbReference type="ARBA" id="ARBA00022771"/>
    </source>
</evidence>
<dbReference type="OrthoDB" id="1750540at2759"/>
<dbReference type="PANTHER" id="PTHR47165:SF4">
    <property type="entry name" value="OS03G0429900 PROTEIN"/>
    <property type="match status" value="1"/>
</dbReference>
<dbReference type="GO" id="GO:0005662">
    <property type="term" value="C:DNA replication factor A complex"/>
    <property type="evidence" value="ECO:0000318"/>
    <property type="project" value="GO_Central"/>
</dbReference>
<organism evidence="8 9">
    <name type="scientific">Lactuca sativa</name>
    <name type="common">Garden lettuce</name>
    <dbReference type="NCBI Taxonomy" id="4236"/>
    <lineage>
        <taxon>Eukaryota</taxon>
        <taxon>Viridiplantae</taxon>
        <taxon>Streptophyta</taxon>
        <taxon>Embryophyta</taxon>
        <taxon>Tracheophyta</taxon>
        <taxon>Spermatophyta</taxon>
        <taxon>Magnoliopsida</taxon>
        <taxon>eudicotyledons</taxon>
        <taxon>Gunneridae</taxon>
        <taxon>Pentapetalae</taxon>
        <taxon>asterids</taxon>
        <taxon>campanulids</taxon>
        <taxon>Asterales</taxon>
        <taxon>Asteraceae</taxon>
        <taxon>Cichorioideae</taxon>
        <taxon>Cichorieae</taxon>
        <taxon>Lactucinae</taxon>
        <taxon>Lactuca</taxon>
    </lineage>
</organism>
<dbReference type="GO" id="GO:0006260">
    <property type="term" value="P:DNA replication"/>
    <property type="evidence" value="ECO:0000318"/>
    <property type="project" value="GO_Central"/>
</dbReference>
<keyword evidence="4" id="KW-0862">Zinc</keyword>
<reference evidence="8 9" key="1">
    <citation type="journal article" date="2017" name="Nat. Commun.">
        <title>Genome assembly with in vitro proximity ligation data and whole-genome triplication in lettuce.</title>
        <authorList>
            <person name="Reyes-Chin-Wo S."/>
            <person name="Wang Z."/>
            <person name="Yang X."/>
            <person name="Kozik A."/>
            <person name="Arikit S."/>
            <person name="Song C."/>
            <person name="Xia L."/>
            <person name="Froenicke L."/>
            <person name="Lavelle D.O."/>
            <person name="Truco M.J."/>
            <person name="Xia R."/>
            <person name="Zhu S."/>
            <person name="Xu C."/>
            <person name="Xu H."/>
            <person name="Xu X."/>
            <person name="Cox K."/>
            <person name="Korf I."/>
            <person name="Meyers B.C."/>
            <person name="Michelmore R.W."/>
        </authorList>
    </citation>
    <scope>NUCLEOTIDE SEQUENCE [LARGE SCALE GENOMIC DNA]</scope>
    <source>
        <strain evidence="9">cv. Salinas</strain>
        <tissue evidence="8">Seedlings</tissue>
    </source>
</reference>
<dbReference type="GO" id="GO:0008270">
    <property type="term" value="F:zinc ion binding"/>
    <property type="evidence" value="ECO:0007669"/>
    <property type="project" value="UniProtKB-KW"/>
</dbReference>
<dbReference type="PANTHER" id="PTHR47165">
    <property type="entry name" value="OS03G0429900 PROTEIN"/>
    <property type="match status" value="1"/>
</dbReference>
<keyword evidence="9" id="KW-1185">Reference proteome</keyword>
<evidence type="ECO:0008006" key="10">
    <source>
        <dbReference type="Google" id="ProtNLM"/>
    </source>
</evidence>
<dbReference type="CDD" id="cd04480">
    <property type="entry name" value="RPA1_DBD_A_like"/>
    <property type="match status" value="1"/>
</dbReference>
<name>A0A9R1VTU0_LACSA</name>
<evidence type="ECO:0000313" key="9">
    <source>
        <dbReference type="Proteomes" id="UP000235145"/>
    </source>
</evidence>
<dbReference type="CDD" id="cd04481">
    <property type="entry name" value="RPA1_DBD_B_like"/>
    <property type="match status" value="1"/>
</dbReference>
<feature type="domain" description="Replication protein A 70 kDa DNA-binding subunit B/D first OB fold" evidence="6">
    <location>
        <begin position="31"/>
        <end position="136"/>
    </location>
</feature>
<dbReference type="InterPro" id="IPR013955">
    <property type="entry name" value="Rep_factor-A_C"/>
</dbReference>
<keyword evidence="3" id="KW-0863">Zinc-finger</keyword>
<dbReference type="Pfam" id="PF08646">
    <property type="entry name" value="Rep_fac-A_C"/>
    <property type="match status" value="1"/>
</dbReference>
<evidence type="ECO:0000256" key="2">
    <source>
        <dbReference type="ARBA" id="ARBA00022723"/>
    </source>
</evidence>
<dbReference type="Proteomes" id="UP000235145">
    <property type="component" value="Unassembled WGS sequence"/>
</dbReference>
<dbReference type="AlphaFoldDB" id="A0A9R1VTU0"/>
<dbReference type="GO" id="GO:0000724">
    <property type="term" value="P:double-strand break repair via homologous recombination"/>
    <property type="evidence" value="ECO:0000318"/>
    <property type="project" value="GO_Central"/>
</dbReference>
<evidence type="ECO:0000256" key="1">
    <source>
        <dbReference type="ARBA" id="ARBA00005690"/>
    </source>
</evidence>
<dbReference type="SUPFAM" id="SSF50249">
    <property type="entry name" value="Nucleic acid-binding proteins"/>
    <property type="match status" value="3"/>
</dbReference>
<proteinExistence type="inferred from homology"/>
<dbReference type="CDD" id="cd04476">
    <property type="entry name" value="RPA1_DBD_C"/>
    <property type="match status" value="1"/>
</dbReference>
<dbReference type="InterPro" id="IPR047192">
    <property type="entry name" value="Euk_RPA1_DBD_C"/>
</dbReference>
<sequence>MVIVFFTVVFKTFSEANSLPHLCIYMVAGDFTLIRDLDVLKDIFTMKLRVIRLWTLDNYYNKNELFSIEFILIDEEGNKIQGYVPKAYIYKFKKLLKEGEAFIIKSPNLAKMQERSFQLTNQLQKLALNLDSIVTPCDNFSGSVNGFDFVDYRAIIDGTVPDNMSLVVVGEIDARNADRKRHRIRIQIQDASGLQLDVNLWGDYGYTFLHYIQKNPNNVRIVIILQFAKISVWQDRRSVNMYYDVSKFIINSDIDDINVFKKSLDQDGPHENSKSTFTYMKSNRSSENDDFLLNNDLKTIADIFEPLEVTQNLKDIYGIIAFRYLFFNTTYIPFLSFYSTRKKIYVIVAAIKGILQNKDWYYPACTNCNTRAFSDTPSNEANVIGSFQHAKYECRNPKCTKTVTSVIPRFMITVRVQDHTGSITLTMFEEDAKKLLKISAKDLIAKTARLGFGTGLYPSEINVLKDTKLAFIVSISKYNLERKNNQYSILRSSDDDKLIQQLEKNFVVSEGCNSQSFDVGTTDYESQDNKGIKDVISQTDDNVTPTNVFKSTATSPKKKFDTSKGLKRALEDVFVLDVNDKMSSSKATKVGGEDGQVKYLKVNLEK</sequence>
<evidence type="ECO:0000256" key="4">
    <source>
        <dbReference type="ARBA" id="ARBA00022833"/>
    </source>
</evidence>
<dbReference type="GO" id="GO:0007004">
    <property type="term" value="P:telomere maintenance via telomerase"/>
    <property type="evidence" value="ECO:0000318"/>
    <property type="project" value="GO_Central"/>
</dbReference>
<dbReference type="EMBL" id="NBSK02000004">
    <property type="protein sequence ID" value="KAJ0211158.1"/>
    <property type="molecule type" value="Genomic_DNA"/>
</dbReference>